<dbReference type="GO" id="GO:0043856">
    <property type="term" value="F:anti-sigma factor antagonist activity"/>
    <property type="evidence" value="ECO:0007669"/>
    <property type="project" value="InterPro"/>
</dbReference>
<dbReference type="InterPro" id="IPR002645">
    <property type="entry name" value="STAS_dom"/>
</dbReference>
<gene>
    <name evidence="4" type="ORF">SAMN05216565_11749</name>
</gene>
<evidence type="ECO:0000313" key="5">
    <source>
        <dbReference type="Proteomes" id="UP000199159"/>
    </source>
</evidence>
<dbReference type="RefSeq" id="WP_090859238.1">
    <property type="nucleotide sequence ID" value="NZ_FNJU01000017.1"/>
</dbReference>
<evidence type="ECO:0000256" key="1">
    <source>
        <dbReference type="ARBA" id="ARBA00009013"/>
    </source>
</evidence>
<sequence>MNSYKKNDIQIYRPENEITIRNLERFKERMNEFLNQQKSRIILDLEEVNYLNSSALGLIADTTMKAKEMNKELVIVEISEELREIFEIVKFHTFIPFFSSVNEAINYFDSKDITE</sequence>
<keyword evidence="5" id="KW-1185">Reference proteome</keyword>
<dbReference type="Pfam" id="PF01740">
    <property type="entry name" value="STAS"/>
    <property type="match status" value="1"/>
</dbReference>
<accession>A0A1H0WWA0</accession>
<dbReference type="Proteomes" id="UP000199159">
    <property type="component" value="Unassembled WGS sequence"/>
</dbReference>
<name>A0A1H0WWA0_9BACI</name>
<reference evidence="5" key="1">
    <citation type="submission" date="2016-10" db="EMBL/GenBank/DDBJ databases">
        <authorList>
            <person name="Varghese N."/>
            <person name="Submissions S."/>
        </authorList>
    </citation>
    <scope>NUCLEOTIDE SEQUENCE [LARGE SCALE GENOMIC DNA]</scope>
    <source>
        <strain evidence="5">IBRC-M10078</strain>
    </source>
</reference>
<dbReference type="Gene3D" id="3.30.750.24">
    <property type="entry name" value="STAS domain"/>
    <property type="match status" value="1"/>
</dbReference>
<dbReference type="InterPro" id="IPR003658">
    <property type="entry name" value="Anti-sigma_ant"/>
</dbReference>
<proteinExistence type="inferred from homology"/>
<organism evidence="4 5">
    <name type="scientific">Litchfieldia salsa</name>
    <dbReference type="NCBI Taxonomy" id="930152"/>
    <lineage>
        <taxon>Bacteria</taxon>
        <taxon>Bacillati</taxon>
        <taxon>Bacillota</taxon>
        <taxon>Bacilli</taxon>
        <taxon>Bacillales</taxon>
        <taxon>Bacillaceae</taxon>
        <taxon>Litchfieldia</taxon>
    </lineage>
</organism>
<dbReference type="STRING" id="930152.SAMN05216565_11749"/>
<dbReference type="PROSITE" id="PS50801">
    <property type="entry name" value="STAS"/>
    <property type="match status" value="1"/>
</dbReference>
<dbReference type="PANTHER" id="PTHR33495">
    <property type="entry name" value="ANTI-SIGMA FACTOR ANTAGONIST TM_1081-RELATED-RELATED"/>
    <property type="match status" value="1"/>
</dbReference>
<dbReference type="NCBIfam" id="TIGR00377">
    <property type="entry name" value="ant_ant_sig"/>
    <property type="match status" value="1"/>
</dbReference>
<dbReference type="CDD" id="cd07043">
    <property type="entry name" value="STAS_anti-anti-sigma_factors"/>
    <property type="match status" value="1"/>
</dbReference>
<dbReference type="SUPFAM" id="SSF52091">
    <property type="entry name" value="SpoIIaa-like"/>
    <property type="match status" value="1"/>
</dbReference>
<feature type="domain" description="STAS" evidence="3">
    <location>
        <begin position="1"/>
        <end position="108"/>
    </location>
</feature>
<dbReference type="PANTHER" id="PTHR33495:SF2">
    <property type="entry name" value="ANTI-SIGMA FACTOR ANTAGONIST TM_1081-RELATED"/>
    <property type="match status" value="1"/>
</dbReference>
<evidence type="ECO:0000313" key="4">
    <source>
        <dbReference type="EMBL" id="SDP95008.1"/>
    </source>
</evidence>
<dbReference type="EMBL" id="FNJU01000017">
    <property type="protein sequence ID" value="SDP95008.1"/>
    <property type="molecule type" value="Genomic_DNA"/>
</dbReference>
<dbReference type="OrthoDB" id="2971572at2"/>
<dbReference type="AlphaFoldDB" id="A0A1H0WWA0"/>
<dbReference type="InterPro" id="IPR036513">
    <property type="entry name" value="STAS_dom_sf"/>
</dbReference>
<evidence type="ECO:0000259" key="3">
    <source>
        <dbReference type="PROSITE" id="PS50801"/>
    </source>
</evidence>
<comment type="similarity">
    <text evidence="1 2">Belongs to the anti-sigma-factor antagonist family.</text>
</comment>
<evidence type="ECO:0000256" key="2">
    <source>
        <dbReference type="RuleBase" id="RU003749"/>
    </source>
</evidence>
<protein>
    <recommendedName>
        <fullName evidence="2">Anti-sigma factor antagonist</fullName>
    </recommendedName>
</protein>